<dbReference type="FunFam" id="2.60.120.200:FF:000179">
    <property type="entry name" value="Unplaced genomic scaffold supercont1.19, whole genome shotgun sequence"/>
    <property type="match status" value="1"/>
</dbReference>
<feature type="signal peptide" evidence="1">
    <location>
        <begin position="1"/>
        <end position="26"/>
    </location>
</feature>
<feature type="domain" description="GH16" evidence="2">
    <location>
        <begin position="22"/>
        <end position="256"/>
    </location>
</feature>
<sequence>MIFSAPSELTLLVVAVLAAVTLPAAADTYDMVKEYAGSTFFDDWQFYDHFDNLTNGDAVFVSASQGLSQRLAYVDTTTNHAIMKVDNTSTVNFPDKRNTVRLQTNDRYSVGSVWTVDMLHVPYGCSVWPAFWSHSPDWPTGGEIDTFEGVNQVTNNQMGLHTNDGCKQVSANQSSTLVNSTDCSNLVNSNQGCITTDPSTKSYGADFANSGGGVWVTEYAQSGISIWFFPRANVPSTLSSNASTIDTSTLGIPVGNWPATGCNMDSFFNPQNIIFDITLCGDFAGAVNIFSQTCPGVCYNDHVLGNGSNFATAYFEVASMRVFSKTGTNTVVKGSNAASSPLPPSLRWSAILLGAWLLLA</sequence>
<dbReference type="PANTHER" id="PTHR10963">
    <property type="entry name" value="GLYCOSYL HYDROLASE-RELATED"/>
    <property type="match status" value="1"/>
</dbReference>
<name>A0A5C3M2P1_9AGAR</name>
<dbReference type="InterPro" id="IPR000757">
    <property type="entry name" value="Beta-glucanase-like"/>
</dbReference>
<dbReference type="CDD" id="cd02181">
    <property type="entry name" value="GH16_fungal_Lam16A_glucanase"/>
    <property type="match status" value="1"/>
</dbReference>
<evidence type="ECO:0000259" key="2">
    <source>
        <dbReference type="PROSITE" id="PS51762"/>
    </source>
</evidence>
<proteinExistence type="predicted"/>
<dbReference type="PANTHER" id="PTHR10963:SF24">
    <property type="entry name" value="GLYCOSIDASE C21B10.07-RELATED"/>
    <property type="match status" value="1"/>
</dbReference>
<dbReference type="Pfam" id="PF26113">
    <property type="entry name" value="GH16_XgeA"/>
    <property type="match status" value="1"/>
</dbReference>
<dbReference type="InterPro" id="IPR013320">
    <property type="entry name" value="ConA-like_dom_sf"/>
</dbReference>
<accession>A0A5C3M2P1</accession>
<keyword evidence="4" id="KW-1185">Reference proteome</keyword>
<dbReference type="EMBL" id="ML213601">
    <property type="protein sequence ID" value="TFK39087.1"/>
    <property type="molecule type" value="Genomic_DNA"/>
</dbReference>
<evidence type="ECO:0000256" key="1">
    <source>
        <dbReference type="SAM" id="SignalP"/>
    </source>
</evidence>
<keyword evidence="1" id="KW-0732">Signal</keyword>
<dbReference type="InterPro" id="IPR050546">
    <property type="entry name" value="Glycosyl_Hydrlase_16"/>
</dbReference>
<dbReference type="STRING" id="68775.A0A5C3M2P1"/>
<dbReference type="OrthoDB" id="192832at2759"/>
<dbReference type="SUPFAM" id="SSF49899">
    <property type="entry name" value="Concanavalin A-like lectins/glucanases"/>
    <property type="match status" value="1"/>
</dbReference>
<gene>
    <name evidence="3" type="ORF">BDQ12DRAFT_650796</name>
</gene>
<keyword evidence="3" id="KW-0378">Hydrolase</keyword>
<dbReference type="PROSITE" id="PS51762">
    <property type="entry name" value="GH16_2"/>
    <property type="match status" value="1"/>
</dbReference>
<dbReference type="GO" id="GO:0009251">
    <property type="term" value="P:glucan catabolic process"/>
    <property type="evidence" value="ECO:0007669"/>
    <property type="project" value="TreeGrafter"/>
</dbReference>
<dbReference type="AlphaFoldDB" id="A0A5C3M2P1"/>
<evidence type="ECO:0000313" key="3">
    <source>
        <dbReference type="EMBL" id="TFK39087.1"/>
    </source>
</evidence>
<dbReference type="Gene3D" id="2.60.120.200">
    <property type="match status" value="1"/>
</dbReference>
<dbReference type="GO" id="GO:0004553">
    <property type="term" value="F:hydrolase activity, hydrolyzing O-glycosyl compounds"/>
    <property type="evidence" value="ECO:0007669"/>
    <property type="project" value="InterPro"/>
</dbReference>
<feature type="chain" id="PRO_5022855488" evidence="1">
    <location>
        <begin position="27"/>
        <end position="360"/>
    </location>
</feature>
<evidence type="ECO:0000313" key="4">
    <source>
        <dbReference type="Proteomes" id="UP000308652"/>
    </source>
</evidence>
<protein>
    <submittedName>
        <fullName evidence="3">Glycoside hydrolase family 16 protein</fullName>
    </submittedName>
</protein>
<dbReference type="Proteomes" id="UP000308652">
    <property type="component" value="Unassembled WGS sequence"/>
</dbReference>
<reference evidence="3 4" key="1">
    <citation type="journal article" date="2019" name="Nat. Ecol. Evol.">
        <title>Megaphylogeny resolves global patterns of mushroom evolution.</title>
        <authorList>
            <person name="Varga T."/>
            <person name="Krizsan K."/>
            <person name="Foldi C."/>
            <person name="Dima B."/>
            <person name="Sanchez-Garcia M."/>
            <person name="Sanchez-Ramirez S."/>
            <person name="Szollosi G.J."/>
            <person name="Szarkandi J.G."/>
            <person name="Papp V."/>
            <person name="Albert L."/>
            <person name="Andreopoulos W."/>
            <person name="Angelini C."/>
            <person name="Antonin V."/>
            <person name="Barry K.W."/>
            <person name="Bougher N.L."/>
            <person name="Buchanan P."/>
            <person name="Buyck B."/>
            <person name="Bense V."/>
            <person name="Catcheside P."/>
            <person name="Chovatia M."/>
            <person name="Cooper J."/>
            <person name="Damon W."/>
            <person name="Desjardin D."/>
            <person name="Finy P."/>
            <person name="Geml J."/>
            <person name="Haridas S."/>
            <person name="Hughes K."/>
            <person name="Justo A."/>
            <person name="Karasinski D."/>
            <person name="Kautmanova I."/>
            <person name="Kiss B."/>
            <person name="Kocsube S."/>
            <person name="Kotiranta H."/>
            <person name="LaButti K.M."/>
            <person name="Lechner B.E."/>
            <person name="Liimatainen K."/>
            <person name="Lipzen A."/>
            <person name="Lukacs Z."/>
            <person name="Mihaltcheva S."/>
            <person name="Morgado L.N."/>
            <person name="Niskanen T."/>
            <person name="Noordeloos M.E."/>
            <person name="Ohm R.A."/>
            <person name="Ortiz-Santana B."/>
            <person name="Ovrebo C."/>
            <person name="Racz N."/>
            <person name="Riley R."/>
            <person name="Savchenko A."/>
            <person name="Shiryaev A."/>
            <person name="Soop K."/>
            <person name="Spirin V."/>
            <person name="Szebenyi C."/>
            <person name="Tomsovsky M."/>
            <person name="Tulloss R.E."/>
            <person name="Uehling J."/>
            <person name="Grigoriev I.V."/>
            <person name="Vagvolgyi C."/>
            <person name="Papp T."/>
            <person name="Martin F.M."/>
            <person name="Miettinen O."/>
            <person name="Hibbett D.S."/>
            <person name="Nagy L.G."/>
        </authorList>
    </citation>
    <scope>NUCLEOTIDE SEQUENCE [LARGE SCALE GENOMIC DNA]</scope>
    <source>
        <strain evidence="3 4">CBS 166.37</strain>
    </source>
</reference>
<organism evidence="3 4">
    <name type="scientific">Crucibulum laeve</name>
    <dbReference type="NCBI Taxonomy" id="68775"/>
    <lineage>
        <taxon>Eukaryota</taxon>
        <taxon>Fungi</taxon>
        <taxon>Dikarya</taxon>
        <taxon>Basidiomycota</taxon>
        <taxon>Agaricomycotina</taxon>
        <taxon>Agaricomycetes</taxon>
        <taxon>Agaricomycetidae</taxon>
        <taxon>Agaricales</taxon>
        <taxon>Agaricineae</taxon>
        <taxon>Nidulariaceae</taxon>
        <taxon>Crucibulum</taxon>
    </lineage>
</organism>